<dbReference type="EMBL" id="AK073619">
    <property type="protein sequence ID" value="BAG93555.1"/>
    <property type="molecule type" value="mRNA"/>
</dbReference>
<sequence>MSIWRVPNYDVLEKCTEDILSLIKPVEGDRNKRIYAIQELADTIYSAGALRGASVKPFGSFVSQLYAKSGDLDVSVELFNALNLPISKRKKQDTLREVRRALQKRGIARHMEFIPNARVPVLQYVSNQYGISCDISISNYPGRIKSKIFYWINTLDDRFGDMVLLVKEWAKAQNINDPKNGTLNSYSLCLLVLFHFQTCEPAILPPLKEIYEGNIMEDISDKISLWEYGLPVMDSDYLFVSALLFNCCIHIQGGRTIMRNILMRFAP</sequence>
<dbReference type="SUPFAM" id="SSF81301">
    <property type="entry name" value="Nucleotidyltransferase"/>
    <property type="match status" value="1"/>
</dbReference>
<protein>
    <submittedName>
        <fullName evidence="3">Os01g0846500 protein</fullName>
    </submittedName>
    <submittedName>
        <fullName evidence="2">cDNA clone:J033047E14, full insert sequence</fullName>
    </submittedName>
</protein>
<proteinExistence type="evidence at transcript level"/>
<reference evidence="3" key="3">
    <citation type="journal article" date="2013" name="Plant Cell Physiol.">
        <title>Rice Annotation Project Database (RAP-DB): an integrative and interactive database for rice genomics.</title>
        <authorList>
            <person name="Sakai H."/>
            <person name="Lee S.S."/>
            <person name="Tanaka T."/>
            <person name="Numa H."/>
            <person name="Kim J."/>
            <person name="Kawahara Y."/>
            <person name="Wakimoto H."/>
            <person name="Yang C.C."/>
            <person name="Iwamoto M."/>
            <person name="Abe T."/>
            <person name="Yamada Y."/>
            <person name="Muto A."/>
            <person name="Inokuchi H."/>
            <person name="Ikemura T."/>
            <person name="Matsumoto T."/>
            <person name="Sasaki T."/>
            <person name="Itoh T."/>
        </authorList>
    </citation>
    <scope>NUCLEOTIDE SEQUENCE</scope>
</reference>
<reference evidence="3 4" key="4">
    <citation type="journal article" date="2013" name="Rice">
        <title>Improvement of the Oryza sativa Nipponbare reference genome using next generation sequence and optical map data.</title>
        <authorList>
            <person name="Kawahara Y."/>
            <person name="de la Bastide M."/>
            <person name="Hamilton J.P."/>
            <person name="Kanamori H."/>
            <person name="McCombie W.R."/>
            <person name="Ouyang S."/>
            <person name="Schwartz D.C."/>
            <person name="Tanaka T."/>
            <person name="Wu J."/>
            <person name="Zhou S."/>
            <person name="Childs K.L."/>
            <person name="Davidson R.M."/>
            <person name="Lin H."/>
            <person name="Quesada-Ocampo L."/>
            <person name="Vaillancourt B."/>
            <person name="Sakai H."/>
            <person name="Lee S.S."/>
            <person name="Kim J."/>
            <person name="Numa H."/>
            <person name="Itoh T."/>
            <person name="Buell C.R."/>
            <person name="Matsumoto T."/>
        </authorList>
    </citation>
    <scope>NUCLEOTIDE SEQUENCE [LARGE SCALE GENOMIC DNA]</scope>
    <source>
        <strain evidence="4">cv. Nipponbare</strain>
    </source>
</reference>
<dbReference type="Gramene" id="Os01t0846500-01">
    <property type="protein sequence ID" value="Os01t0846500-01"/>
    <property type="gene ID" value="Os01g0846500"/>
</dbReference>
<dbReference type="Proteomes" id="UP000059680">
    <property type="component" value="Chromosome 1"/>
</dbReference>
<dbReference type="InterPro" id="IPR043519">
    <property type="entry name" value="NT_sf"/>
</dbReference>
<dbReference type="CDD" id="cd05402">
    <property type="entry name" value="NT_PAP_TUTase"/>
    <property type="match status" value="1"/>
</dbReference>
<evidence type="ECO:0000313" key="4">
    <source>
        <dbReference type="Proteomes" id="UP000059680"/>
    </source>
</evidence>
<organism evidence="2">
    <name type="scientific">Oryza sativa subsp. japonica</name>
    <name type="common">Rice</name>
    <dbReference type="NCBI Taxonomy" id="39947"/>
    <lineage>
        <taxon>Eukaryota</taxon>
        <taxon>Viridiplantae</taxon>
        <taxon>Streptophyta</taxon>
        <taxon>Embryophyta</taxon>
        <taxon>Tracheophyta</taxon>
        <taxon>Spermatophyta</taxon>
        <taxon>Magnoliopsida</taxon>
        <taxon>Liliopsida</taxon>
        <taxon>Poales</taxon>
        <taxon>Poaceae</taxon>
        <taxon>BOP clade</taxon>
        <taxon>Oryzoideae</taxon>
        <taxon>Oryzeae</taxon>
        <taxon>Oryzinae</taxon>
        <taxon>Oryza</taxon>
        <taxon>Oryza sativa</taxon>
    </lineage>
</organism>
<evidence type="ECO:0000313" key="3">
    <source>
        <dbReference type="EMBL" id="BAS75204.1"/>
    </source>
</evidence>
<dbReference type="SUPFAM" id="SSF81631">
    <property type="entry name" value="PAP/OAS1 substrate-binding domain"/>
    <property type="match status" value="1"/>
</dbReference>
<accession>B7EMF8</accession>
<dbReference type="PANTHER" id="PTHR12271">
    <property type="entry name" value="POLY A POLYMERASE CID PAP -RELATED"/>
    <property type="match status" value="1"/>
</dbReference>
<feature type="domain" description="Poly(A) RNA polymerase mitochondrial-like central palm" evidence="1">
    <location>
        <begin position="15"/>
        <end position="150"/>
    </location>
</feature>
<evidence type="ECO:0000313" key="2">
    <source>
        <dbReference type="EMBL" id="BAG93555.1"/>
    </source>
</evidence>
<dbReference type="ExpressionAtlas" id="B7EMF8">
    <property type="expression patterns" value="baseline and differential"/>
</dbReference>
<dbReference type="Gene3D" id="3.30.460.10">
    <property type="entry name" value="Beta Polymerase, domain 2"/>
    <property type="match status" value="1"/>
</dbReference>
<dbReference type="InterPro" id="IPR054708">
    <property type="entry name" value="MTPAP-like_central"/>
</dbReference>
<evidence type="ECO:0000259" key="1">
    <source>
        <dbReference type="Pfam" id="PF22600"/>
    </source>
</evidence>
<dbReference type="EMBL" id="AP014957">
    <property type="protein sequence ID" value="BAS75204.1"/>
    <property type="molecule type" value="Genomic_DNA"/>
</dbReference>
<reference evidence="4" key="2">
    <citation type="journal article" date="2005" name="Nature">
        <title>The map-based sequence of the rice genome.</title>
        <authorList>
            <consortium name="International rice genome sequencing project (IRGSP)"/>
            <person name="Matsumoto T."/>
            <person name="Wu J."/>
            <person name="Kanamori H."/>
            <person name="Katayose Y."/>
            <person name="Fujisawa M."/>
            <person name="Namiki N."/>
            <person name="Mizuno H."/>
            <person name="Yamamoto K."/>
            <person name="Antonio B.A."/>
            <person name="Baba T."/>
            <person name="Sakata K."/>
            <person name="Nagamura Y."/>
            <person name="Aoki H."/>
            <person name="Arikawa K."/>
            <person name="Arita K."/>
            <person name="Bito T."/>
            <person name="Chiden Y."/>
            <person name="Fujitsuka N."/>
            <person name="Fukunaka R."/>
            <person name="Hamada M."/>
            <person name="Harada C."/>
            <person name="Hayashi A."/>
            <person name="Hijishita S."/>
            <person name="Honda M."/>
            <person name="Hosokawa S."/>
            <person name="Ichikawa Y."/>
            <person name="Idonuma A."/>
            <person name="Iijima M."/>
            <person name="Ikeda M."/>
            <person name="Ikeno M."/>
            <person name="Ito K."/>
            <person name="Ito S."/>
            <person name="Ito T."/>
            <person name="Ito Y."/>
            <person name="Ito Y."/>
            <person name="Iwabuchi A."/>
            <person name="Kamiya K."/>
            <person name="Karasawa W."/>
            <person name="Kurita K."/>
            <person name="Katagiri S."/>
            <person name="Kikuta A."/>
            <person name="Kobayashi H."/>
            <person name="Kobayashi N."/>
            <person name="Machita K."/>
            <person name="Maehara T."/>
            <person name="Masukawa M."/>
            <person name="Mizubayashi T."/>
            <person name="Mukai Y."/>
            <person name="Nagasaki H."/>
            <person name="Nagata Y."/>
            <person name="Naito S."/>
            <person name="Nakashima M."/>
            <person name="Nakama Y."/>
            <person name="Nakamichi Y."/>
            <person name="Nakamura M."/>
            <person name="Meguro A."/>
            <person name="Negishi M."/>
            <person name="Ohta I."/>
            <person name="Ohta T."/>
            <person name="Okamoto M."/>
            <person name="Ono N."/>
            <person name="Saji S."/>
            <person name="Sakaguchi M."/>
            <person name="Sakai K."/>
            <person name="Shibata M."/>
            <person name="Shimokawa T."/>
            <person name="Song J."/>
            <person name="Takazaki Y."/>
            <person name="Terasawa K."/>
            <person name="Tsugane M."/>
            <person name="Tsuji K."/>
            <person name="Ueda S."/>
            <person name="Waki K."/>
            <person name="Yamagata H."/>
            <person name="Yamamoto M."/>
            <person name="Yamamoto S."/>
            <person name="Yamane H."/>
            <person name="Yoshiki S."/>
            <person name="Yoshihara R."/>
            <person name="Yukawa K."/>
            <person name="Zhong H."/>
            <person name="Yano M."/>
            <person name="Yuan Q."/>
            <person name="Ouyang S."/>
            <person name="Liu J."/>
            <person name="Jones K.M."/>
            <person name="Gansberger K."/>
            <person name="Moffat K."/>
            <person name="Hill J."/>
            <person name="Bera J."/>
            <person name="Fadrosh D."/>
            <person name="Jin S."/>
            <person name="Johri S."/>
            <person name="Kim M."/>
            <person name="Overton L."/>
            <person name="Reardon M."/>
            <person name="Tsitrin T."/>
            <person name="Vuong H."/>
            <person name="Weaver B."/>
            <person name="Ciecko A."/>
            <person name="Tallon L."/>
            <person name="Jackson J."/>
            <person name="Pai G."/>
            <person name="Aken S.V."/>
            <person name="Utterback T."/>
            <person name="Reidmuller S."/>
            <person name="Feldblyum T."/>
            <person name="Hsiao J."/>
            <person name="Zismann V."/>
            <person name="Iobst S."/>
            <person name="de Vazeille A.R."/>
            <person name="Buell C.R."/>
            <person name="Ying K."/>
            <person name="Li Y."/>
            <person name="Lu T."/>
            <person name="Huang Y."/>
            <person name="Zhao Q."/>
            <person name="Feng Q."/>
            <person name="Zhang L."/>
            <person name="Zhu J."/>
            <person name="Weng Q."/>
            <person name="Mu J."/>
            <person name="Lu Y."/>
            <person name="Fan D."/>
            <person name="Liu Y."/>
            <person name="Guan J."/>
            <person name="Zhang Y."/>
            <person name="Yu S."/>
            <person name="Liu X."/>
            <person name="Zhang Y."/>
            <person name="Hong G."/>
            <person name="Han B."/>
            <person name="Choisne N."/>
            <person name="Demange N."/>
            <person name="Orjeda G."/>
            <person name="Samain S."/>
            <person name="Cattolico L."/>
            <person name="Pelletier E."/>
            <person name="Couloux A."/>
            <person name="Segurens B."/>
            <person name="Wincker P."/>
            <person name="D'Hont A."/>
            <person name="Scarpelli C."/>
            <person name="Weissenbach J."/>
            <person name="Salanoubat M."/>
            <person name="Quetier F."/>
            <person name="Yu Y."/>
            <person name="Kim H.R."/>
            <person name="Rambo T."/>
            <person name="Currie J."/>
            <person name="Collura K."/>
            <person name="Luo M."/>
            <person name="Yang T."/>
            <person name="Ammiraju J.S.S."/>
            <person name="Engler F."/>
            <person name="Soderlund C."/>
            <person name="Wing R.A."/>
            <person name="Palmer L.E."/>
            <person name="de la Bastide M."/>
            <person name="Spiegel L."/>
            <person name="Nascimento L."/>
            <person name="Zutavern T."/>
            <person name="O'Shaughnessy A."/>
            <person name="Dike S."/>
            <person name="Dedhia N."/>
            <person name="Preston R."/>
            <person name="Balija V."/>
            <person name="McCombie W.R."/>
            <person name="Chow T."/>
            <person name="Chen H."/>
            <person name="Chung M."/>
            <person name="Chen C."/>
            <person name="Shaw J."/>
            <person name="Wu H."/>
            <person name="Hsiao K."/>
            <person name="Chao Y."/>
            <person name="Chu M."/>
            <person name="Cheng C."/>
            <person name="Hour A."/>
            <person name="Lee P."/>
            <person name="Lin S."/>
            <person name="Lin Y."/>
            <person name="Liou J."/>
            <person name="Liu S."/>
            <person name="Hsing Y."/>
            <person name="Raghuvanshi S."/>
            <person name="Mohanty A."/>
            <person name="Bharti A.K."/>
            <person name="Gaur A."/>
            <person name="Gupta V."/>
            <person name="Kumar D."/>
            <person name="Ravi V."/>
            <person name="Vij S."/>
            <person name="Kapur A."/>
            <person name="Khurana P."/>
            <person name="Khurana P."/>
            <person name="Khurana J.P."/>
            <person name="Tyagi A.K."/>
            <person name="Gaikwad K."/>
            <person name="Singh A."/>
            <person name="Dalal V."/>
            <person name="Srivastava S."/>
            <person name="Dixit A."/>
            <person name="Pal A.K."/>
            <person name="Ghazi I.A."/>
            <person name="Yadav M."/>
            <person name="Pandit A."/>
            <person name="Bhargava A."/>
            <person name="Sureshbabu K."/>
            <person name="Batra K."/>
            <person name="Sharma T.R."/>
            <person name="Mohapatra T."/>
            <person name="Singh N.K."/>
            <person name="Messing J."/>
            <person name="Nelson A.B."/>
            <person name="Fuks G."/>
            <person name="Kavchok S."/>
            <person name="Keizer G."/>
            <person name="Linton E."/>
            <person name="Llaca V."/>
            <person name="Song R."/>
            <person name="Tanyolac B."/>
            <person name="Young S."/>
            <person name="Ho-Il K."/>
            <person name="Hahn J.H."/>
            <person name="Sangsakoo G."/>
            <person name="Vanavichit A."/>
            <person name="de Mattos Luiz.A.T."/>
            <person name="Zimmer P.D."/>
            <person name="Malone G."/>
            <person name="Dellagostin O."/>
            <person name="de Oliveira A.C."/>
            <person name="Bevan M."/>
            <person name="Bancroft I."/>
            <person name="Minx P."/>
            <person name="Cordum H."/>
            <person name="Wilson R."/>
            <person name="Cheng Z."/>
            <person name="Jin W."/>
            <person name="Jiang J."/>
            <person name="Leong S.A."/>
            <person name="Iwama H."/>
            <person name="Gojobori T."/>
            <person name="Itoh T."/>
            <person name="Niimura Y."/>
            <person name="Fujii Y."/>
            <person name="Habara T."/>
            <person name="Sakai H."/>
            <person name="Sato Y."/>
            <person name="Wilson G."/>
            <person name="Kumar K."/>
            <person name="McCouch S."/>
            <person name="Juretic N."/>
            <person name="Hoen D."/>
            <person name="Wright S."/>
            <person name="Bruskiewich R."/>
            <person name="Bureau T."/>
            <person name="Miyao A."/>
            <person name="Hirochika H."/>
            <person name="Nishikawa T."/>
            <person name="Kadowaki K."/>
            <person name="Sugiura M."/>
            <person name="Burr B."/>
            <person name="Sasaki T."/>
        </authorList>
    </citation>
    <scope>NUCLEOTIDE SEQUENCE [LARGE SCALE GENOMIC DNA]</scope>
    <source>
        <strain evidence="4">cv. Nipponbare</strain>
    </source>
</reference>
<keyword evidence="4" id="KW-1185">Reference proteome</keyword>
<reference evidence="3" key="5">
    <citation type="submission" date="2015-10" db="EMBL/GenBank/DDBJ databases">
        <authorList>
            <person name="Sakai H."/>
            <person name="Kawahara Y."/>
            <person name="Matsumoto T."/>
            <person name="Buell C.R."/>
            <person name="Itoh T."/>
        </authorList>
    </citation>
    <scope>NUCLEOTIDE SEQUENCE</scope>
</reference>
<reference evidence="2" key="1">
    <citation type="journal article" date="2003" name="Science">
        <title>Collection, Mapping, and Annotation of Over 28,000 cDNA Clones from japonica Rice.</title>
        <authorList>
            <person name="Kikuchi S."/>
            <person name="Satoh K."/>
            <person name="Nagata T."/>
            <person name="Kawagashira N."/>
            <person name="Doi K."/>
            <person name="Kishimoto N."/>
            <person name="Yazaki J."/>
            <person name="Ishikawa M."/>
            <person name="Yamada H."/>
            <person name="Ooka H."/>
            <person name="Hotta I."/>
            <person name="Kojima K."/>
            <person name="Namiki T."/>
            <person name="Ohneda E."/>
            <person name="Yahagi W."/>
            <person name="Suzuki K."/>
            <person name="Li C."/>
            <person name="Ohtsuki K."/>
            <person name="Shishiki T."/>
            <person name="Otomo Y."/>
            <person name="Murakami K."/>
            <person name="Iida Y."/>
            <person name="Sugano S."/>
            <person name="Fujimura T."/>
            <person name="Suzuki Y."/>
            <person name="Tsunoda Y."/>
            <person name="Kurosaki T."/>
            <person name="Kodama T."/>
            <person name="Masuda H."/>
            <person name="Kobayashi M."/>
            <person name="Xie Q."/>
            <person name="Lu M."/>
            <person name="Narikawa R."/>
            <person name="Sugiyama A."/>
            <person name="Mizuno K."/>
            <person name="Yokomizo S."/>
            <person name="Niikura J."/>
            <person name="Ikeda R."/>
            <person name="Ishibiki J."/>
            <person name="Kawamata M."/>
            <person name="Yoshimura A."/>
            <person name="Miura J."/>
            <person name="Kusumegi T."/>
            <person name="Oka M."/>
            <person name="Ryu R."/>
            <person name="Ueda M."/>
            <person name="Matsubara K."/>
            <person name="Kawai J."/>
            <person name="Carninci P."/>
            <person name="Adachi J."/>
            <person name="Aizawa K."/>
            <person name="Arakawa T."/>
            <person name="Fukuda S."/>
            <person name="Hara A."/>
            <person name="Hashidume W."/>
            <person name="Hayatsu N."/>
            <person name="Imotani K."/>
            <person name="Ishii Y."/>
            <person name="Itoh M."/>
            <person name="Kagawa I."/>
            <person name="Kondo S."/>
            <person name="Konno H."/>
            <person name="Miyazaki A."/>
            <person name="Osato N."/>
            <person name="Ota Y."/>
            <person name="Saito R."/>
            <person name="Sasaki D."/>
            <person name="Sato K."/>
            <person name="Shibata K."/>
            <person name="Shinagawa A."/>
            <person name="Shiraki T."/>
            <person name="Yoshino M."/>
            <person name="Hayashizaki Y."/>
        </authorList>
    </citation>
    <scope>NUCLEOTIDE SEQUENCE</scope>
</reference>
<dbReference type="Pfam" id="PF22600">
    <property type="entry name" value="MTPAP-like_central"/>
    <property type="match status" value="1"/>
</dbReference>
<gene>
    <name evidence="3" type="ordered locus">Os01g0846500</name>
    <name evidence="3" type="ORF">OSNPB_010846500</name>
</gene>
<dbReference type="HOGENOM" id="CLU_091160_0_0_1"/>
<dbReference type="PANTHER" id="PTHR12271:SF123">
    <property type="entry name" value="PROTEIN HESO1"/>
    <property type="match status" value="1"/>
</dbReference>
<dbReference type="AlphaFoldDB" id="B7EMF8"/>
<name>B7EMF8_ORYSJ</name>
<dbReference type="Gene3D" id="1.10.1410.10">
    <property type="match status" value="1"/>
</dbReference>